<dbReference type="Gene3D" id="3.40.50.720">
    <property type="entry name" value="NAD(P)-binding Rossmann-like Domain"/>
    <property type="match status" value="1"/>
</dbReference>
<organism evidence="7 8">
    <name type="scientific">Catenuloplanes niger</name>
    <dbReference type="NCBI Taxonomy" id="587534"/>
    <lineage>
        <taxon>Bacteria</taxon>
        <taxon>Bacillati</taxon>
        <taxon>Actinomycetota</taxon>
        <taxon>Actinomycetes</taxon>
        <taxon>Micromonosporales</taxon>
        <taxon>Micromonosporaceae</taxon>
        <taxon>Catenuloplanes</taxon>
    </lineage>
</organism>
<dbReference type="InterPro" id="IPR006115">
    <property type="entry name" value="6PGDH_NADP-bd"/>
</dbReference>
<dbReference type="InterPro" id="IPR029154">
    <property type="entry name" value="HIBADH-like_NADP-bd"/>
</dbReference>
<evidence type="ECO:0000256" key="2">
    <source>
        <dbReference type="ARBA" id="ARBA00023002"/>
    </source>
</evidence>
<dbReference type="Pfam" id="PF03446">
    <property type="entry name" value="NAD_binding_2"/>
    <property type="match status" value="1"/>
</dbReference>
<dbReference type="EMBL" id="JAVDYC010000001">
    <property type="protein sequence ID" value="MDR7327752.1"/>
    <property type="molecule type" value="Genomic_DNA"/>
</dbReference>
<evidence type="ECO:0000259" key="5">
    <source>
        <dbReference type="Pfam" id="PF03446"/>
    </source>
</evidence>
<dbReference type="SUPFAM" id="SSF51735">
    <property type="entry name" value="NAD(P)-binding Rossmann-fold domains"/>
    <property type="match status" value="1"/>
</dbReference>
<name>A0AAE3ZZC0_9ACTN</name>
<dbReference type="InterPro" id="IPR013328">
    <property type="entry name" value="6PGD_dom2"/>
</dbReference>
<keyword evidence="8" id="KW-1185">Reference proteome</keyword>
<keyword evidence="2" id="KW-0560">Oxidoreductase</keyword>
<dbReference type="GO" id="GO:0050661">
    <property type="term" value="F:NADP binding"/>
    <property type="evidence" value="ECO:0007669"/>
    <property type="project" value="InterPro"/>
</dbReference>
<dbReference type="Gene3D" id="1.10.1040.10">
    <property type="entry name" value="N-(1-d-carboxylethyl)-l-norvaline Dehydrogenase, domain 2"/>
    <property type="match status" value="1"/>
</dbReference>
<reference evidence="7 8" key="1">
    <citation type="submission" date="2023-07" db="EMBL/GenBank/DDBJ databases">
        <title>Sequencing the genomes of 1000 actinobacteria strains.</title>
        <authorList>
            <person name="Klenk H.-P."/>
        </authorList>
    </citation>
    <scope>NUCLEOTIDE SEQUENCE [LARGE SCALE GENOMIC DNA]</scope>
    <source>
        <strain evidence="7 8">DSM 44711</strain>
    </source>
</reference>
<dbReference type="Proteomes" id="UP001183629">
    <property type="component" value="Unassembled WGS sequence"/>
</dbReference>
<keyword evidence="3" id="KW-0520">NAD</keyword>
<dbReference type="GO" id="GO:0051287">
    <property type="term" value="F:NAD binding"/>
    <property type="evidence" value="ECO:0007669"/>
    <property type="project" value="InterPro"/>
</dbReference>
<dbReference type="PANTHER" id="PTHR43060:SF15">
    <property type="entry name" value="3-HYDROXYISOBUTYRATE DEHYDROGENASE-LIKE 1, MITOCHONDRIAL-RELATED"/>
    <property type="match status" value="1"/>
</dbReference>
<protein>
    <submittedName>
        <fullName evidence="7">3-hydroxyisobutyrate dehydrogenase-like beta-hydroxyacid dehydrogenase</fullName>
    </submittedName>
</protein>
<dbReference type="RefSeq" id="WP_310428348.1">
    <property type="nucleotide sequence ID" value="NZ_JAVDYC010000001.1"/>
</dbReference>
<evidence type="ECO:0000313" key="7">
    <source>
        <dbReference type="EMBL" id="MDR7327752.1"/>
    </source>
</evidence>
<gene>
    <name evidence="7" type="ORF">J2S44_008002</name>
</gene>
<dbReference type="InterPro" id="IPR008927">
    <property type="entry name" value="6-PGluconate_DH-like_C_sf"/>
</dbReference>
<evidence type="ECO:0000256" key="1">
    <source>
        <dbReference type="ARBA" id="ARBA00009080"/>
    </source>
</evidence>
<accession>A0AAE3ZZC0</accession>
<dbReference type="InterPro" id="IPR036291">
    <property type="entry name" value="NAD(P)-bd_dom_sf"/>
</dbReference>
<dbReference type="GO" id="GO:0016491">
    <property type="term" value="F:oxidoreductase activity"/>
    <property type="evidence" value="ECO:0007669"/>
    <property type="project" value="UniProtKB-KW"/>
</dbReference>
<comment type="caution">
    <text evidence="7">The sequence shown here is derived from an EMBL/GenBank/DDBJ whole genome shotgun (WGS) entry which is preliminary data.</text>
</comment>
<feature type="domain" description="6-phosphogluconate dehydrogenase NADP-binding" evidence="5">
    <location>
        <begin position="49"/>
        <end position="205"/>
    </location>
</feature>
<feature type="domain" description="3-hydroxyisobutyrate dehydrogenase-like NAD-binding" evidence="6">
    <location>
        <begin position="211"/>
        <end position="308"/>
    </location>
</feature>
<evidence type="ECO:0000259" key="6">
    <source>
        <dbReference type="Pfam" id="PF14833"/>
    </source>
</evidence>
<comment type="similarity">
    <text evidence="1">Belongs to the HIBADH-related family.</text>
</comment>
<dbReference type="AlphaFoldDB" id="A0AAE3ZZC0"/>
<dbReference type="PIRSF" id="PIRSF000103">
    <property type="entry name" value="HIBADH"/>
    <property type="match status" value="1"/>
</dbReference>
<dbReference type="Pfam" id="PF14833">
    <property type="entry name" value="NAD_binding_11"/>
    <property type="match status" value="1"/>
</dbReference>
<dbReference type="InterPro" id="IPR015815">
    <property type="entry name" value="HIBADH-related"/>
</dbReference>
<proteinExistence type="inferred from homology"/>
<feature type="active site" evidence="4">
    <location>
        <position position="217"/>
    </location>
</feature>
<evidence type="ECO:0000256" key="3">
    <source>
        <dbReference type="ARBA" id="ARBA00023027"/>
    </source>
</evidence>
<evidence type="ECO:0000256" key="4">
    <source>
        <dbReference type="PIRSR" id="PIRSR000103-1"/>
    </source>
</evidence>
<evidence type="ECO:0000313" key="8">
    <source>
        <dbReference type="Proteomes" id="UP001183629"/>
    </source>
</evidence>
<sequence length="327" mass="33490">MSAPAGDRIRGTVDSPFIRCSARPRNCGERDHSDEQIAERIVYAHMTLRIGFVGVGDIGGPMAARCIGAGFEVSLWARRAASLEQFAPDSFRVAASLTDLGRGSDVVGVAVFSEDDVREVVAGDEGIAAGMAPGGIILIHSTVSGRLVQGLAEECGSRGVTVLDAPVSGLRARAVTGDLTIMVGGPEEAFETARPMLDAMASAVRRHGPVGAGLQVKVLNQSLLYANMAAAGLALEAADRLGLDRAVVADTILASSGASVGLQTFAGRVTNDPAFRDHAARTATKDLDALGSVLSAAGIDGGALSSMAAEFTEVVARLSPGRSAPVP</sequence>
<dbReference type="SUPFAM" id="SSF48179">
    <property type="entry name" value="6-phosphogluconate dehydrogenase C-terminal domain-like"/>
    <property type="match status" value="1"/>
</dbReference>
<dbReference type="PANTHER" id="PTHR43060">
    <property type="entry name" value="3-HYDROXYISOBUTYRATE DEHYDROGENASE-LIKE 1, MITOCHONDRIAL-RELATED"/>
    <property type="match status" value="1"/>
</dbReference>